<evidence type="ECO:0000313" key="2">
    <source>
        <dbReference type="Proteomes" id="UP001144673"/>
    </source>
</evidence>
<reference evidence="1" key="1">
    <citation type="journal article" date="2023" name="Access Microbiol">
        <title>De-novo genome assembly for Akanthomyces muscarius, a biocontrol agent of insect agricultural pests.</title>
        <authorList>
            <person name="Erdos Z."/>
            <person name="Studholme D.J."/>
            <person name="Raymond B."/>
            <person name="Sharma M."/>
        </authorList>
    </citation>
    <scope>NUCLEOTIDE SEQUENCE</scope>
    <source>
        <strain evidence="1">Ve6</strain>
    </source>
</reference>
<proteinExistence type="predicted"/>
<organism evidence="1 2">
    <name type="scientific">Akanthomyces muscarius</name>
    <name type="common">Entomopathogenic fungus</name>
    <name type="synonym">Lecanicillium muscarium</name>
    <dbReference type="NCBI Taxonomy" id="2231603"/>
    <lineage>
        <taxon>Eukaryota</taxon>
        <taxon>Fungi</taxon>
        <taxon>Dikarya</taxon>
        <taxon>Ascomycota</taxon>
        <taxon>Pezizomycotina</taxon>
        <taxon>Sordariomycetes</taxon>
        <taxon>Hypocreomycetidae</taxon>
        <taxon>Hypocreales</taxon>
        <taxon>Cordycipitaceae</taxon>
        <taxon>Akanthomyces</taxon>
    </lineage>
</organism>
<gene>
    <name evidence="1" type="ORF">LMH87_011935</name>
</gene>
<protein>
    <submittedName>
        <fullName evidence="1">Uncharacterized protein</fullName>
    </submittedName>
</protein>
<name>A0A9W8ULI2_AKAMU</name>
<dbReference type="GeneID" id="80899094"/>
<accession>A0A9W8ULI2</accession>
<sequence>MGDAATPRSGLIDEFLQAMEDQASEPMPVDRPVARQAQQRPDPVQVHPALTDFYIFCDLVTVQGADVRYSPNWNMFLNMGFKGTEDELANILHCQTKLIDHSDTDHAGRTAEIIDTATAS</sequence>
<keyword evidence="2" id="KW-1185">Reference proteome</keyword>
<dbReference type="KEGG" id="amus:LMH87_011935"/>
<dbReference type="RefSeq" id="XP_056052935.1">
    <property type="nucleotide sequence ID" value="XM_056201155.1"/>
</dbReference>
<dbReference type="AlphaFoldDB" id="A0A9W8ULI2"/>
<dbReference type="Proteomes" id="UP001144673">
    <property type="component" value="Chromosome 4"/>
</dbReference>
<comment type="caution">
    <text evidence="1">The sequence shown here is derived from an EMBL/GenBank/DDBJ whole genome shotgun (WGS) entry which is preliminary data.</text>
</comment>
<evidence type="ECO:0000313" key="1">
    <source>
        <dbReference type="EMBL" id="KAJ4151221.1"/>
    </source>
</evidence>
<dbReference type="EMBL" id="JAJHUN010000009">
    <property type="protein sequence ID" value="KAJ4151221.1"/>
    <property type="molecule type" value="Genomic_DNA"/>
</dbReference>